<evidence type="ECO:0000313" key="2">
    <source>
        <dbReference type="Proteomes" id="UP000824504"/>
    </source>
</evidence>
<dbReference type="RefSeq" id="WP_219081926.1">
    <property type="nucleotide sequence ID" value="NZ_CP079216.1"/>
</dbReference>
<evidence type="ECO:0000313" key="1">
    <source>
        <dbReference type="EMBL" id="QXT62752.1"/>
    </source>
</evidence>
<accession>A0ABX8SH82</accession>
<dbReference type="Proteomes" id="UP000824504">
    <property type="component" value="Chromosome"/>
</dbReference>
<sequence>MLTATELAEARAMQTSLMASTLLIERRDGVTEGDYSATTQWTPIYQGPGRLQADSRTKAPLVDLGGQLVRPASYAAAIPWDAPPIAIGDRVTVTASTTAAGSYTIQSVEHGATFVTCRRFTAEEDT</sequence>
<keyword evidence="2" id="KW-1185">Reference proteome</keyword>
<dbReference type="Pfam" id="PF19586">
    <property type="entry name" value="DUF6093"/>
    <property type="match status" value="1"/>
</dbReference>
<name>A0ABX8SH82_9ACTN</name>
<organism evidence="1 2">
    <name type="scientific">Tessaracoccus palaemonis</name>
    <dbReference type="NCBI Taxonomy" id="2829499"/>
    <lineage>
        <taxon>Bacteria</taxon>
        <taxon>Bacillati</taxon>
        <taxon>Actinomycetota</taxon>
        <taxon>Actinomycetes</taxon>
        <taxon>Propionibacteriales</taxon>
        <taxon>Propionibacteriaceae</taxon>
        <taxon>Tessaracoccus</taxon>
    </lineage>
</organism>
<protein>
    <submittedName>
        <fullName evidence="1">Uncharacterized protein</fullName>
    </submittedName>
</protein>
<dbReference type="InterPro" id="IPR046075">
    <property type="entry name" value="DUF6093"/>
</dbReference>
<proteinExistence type="predicted"/>
<dbReference type="EMBL" id="CP079216">
    <property type="protein sequence ID" value="QXT62752.1"/>
    <property type="molecule type" value="Genomic_DNA"/>
</dbReference>
<gene>
    <name evidence="1" type="ORF">KDB89_13615</name>
</gene>
<reference evidence="1 2" key="1">
    <citation type="submission" date="2021-07" db="EMBL/GenBank/DDBJ databases">
        <title>complete genome sequencing of Tessaracoccus sp.J1M15.</title>
        <authorList>
            <person name="Bae J.-W."/>
            <person name="Kim D.-y."/>
        </authorList>
    </citation>
    <scope>NUCLEOTIDE SEQUENCE [LARGE SCALE GENOMIC DNA]</scope>
    <source>
        <strain evidence="1 2">J1M15</strain>
    </source>
</reference>